<dbReference type="InterPro" id="IPR001878">
    <property type="entry name" value="Znf_CCHC"/>
</dbReference>
<feature type="compositionally biased region" description="Acidic residues" evidence="2">
    <location>
        <begin position="129"/>
        <end position="143"/>
    </location>
</feature>
<dbReference type="GO" id="GO:0008270">
    <property type="term" value="F:zinc ion binding"/>
    <property type="evidence" value="ECO:0007669"/>
    <property type="project" value="UniProtKB-KW"/>
</dbReference>
<organism evidence="4">
    <name type="scientific">Amphimedon queenslandica</name>
    <name type="common">Sponge</name>
    <dbReference type="NCBI Taxonomy" id="400682"/>
    <lineage>
        <taxon>Eukaryota</taxon>
        <taxon>Metazoa</taxon>
        <taxon>Porifera</taxon>
        <taxon>Demospongiae</taxon>
        <taxon>Heteroscleromorpha</taxon>
        <taxon>Haplosclerida</taxon>
        <taxon>Niphatidae</taxon>
        <taxon>Amphimedon</taxon>
    </lineage>
</organism>
<evidence type="ECO:0000256" key="1">
    <source>
        <dbReference type="PROSITE-ProRule" id="PRU00047"/>
    </source>
</evidence>
<dbReference type="OMA" id="HRSVECQ"/>
<evidence type="ECO:0000256" key="2">
    <source>
        <dbReference type="SAM" id="MobiDB-lite"/>
    </source>
</evidence>
<sequence length="214" mass="23920">MAAPTKHSETASCVVCEILWLRENSCLGRINLNSSHGCRRVTLETVATGVKDLGRENVYYNQQSEQKCYRCGHDGHRSVECQFRGDIFRKCGKKGHLQAVCRSQESNNAAPLEHRRKTTPKAPVRKVDEPEDESSANGDEDEEVPGCFKVKVNSVKATPPPIKVSVKLYGKLIEMEVDTGAAVSIISERTYRKWLKDTPLCPAEIQLQTYTSSH</sequence>
<dbReference type="EnsemblMetazoa" id="Aqu2.1.26286_001">
    <property type="protein sequence ID" value="Aqu2.1.26286_001"/>
    <property type="gene ID" value="Aqu2.1.26286"/>
</dbReference>
<dbReference type="SUPFAM" id="SSF57756">
    <property type="entry name" value="Retrovirus zinc finger-like domains"/>
    <property type="match status" value="1"/>
</dbReference>
<dbReference type="SUPFAM" id="SSF50630">
    <property type="entry name" value="Acid proteases"/>
    <property type="match status" value="1"/>
</dbReference>
<dbReference type="SMART" id="SM00343">
    <property type="entry name" value="ZnF_C2HC"/>
    <property type="match status" value="2"/>
</dbReference>
<dbReference type="GO" id="GO:0003676">
    <property type="term" value="F:nucleic acid binding"/>
    <property type="evidence" value="ECO:0007669"/>
    <property type="project" value="InterPro"/>
</dbReference>
<dbReference type="AlphaFoldDB" id="A0A1X7UFM7"/>
<keyword evidence="1" id="KW-0862">Zinc</keyword>
<dbReference type="InParanoid" id="A0A1X7UFM7"/>
<dbReference type="PROSITE" id="PS50158">
    <property type="entry name" value="ZF_CCHC"/>
    <property type="match status" value="1"/>
</dbReference>
<feature type="region of interest" description="Disordered" evidence="2">
    <location>
        <begin position="108"/>
        <end position="143"/>
    </location>
</feature>
<protein>
    <recommendedName>
        <fullName evidence="3">CCHC-type domain-containing protein</fullName>
    </recommendedName>
</protein>
<feature type="domain" description="CCHC-type" evidence="3">
    <location>
        <begin position="67"/>
        <end position="81"/>
    </location>
</feature>
<name>A0A1X7UFM7_AMPQE</name>
<proteinExistence type="predicted"/>
<dbReference type="InterPro" id="IPR021109">
    <property type="entry name" value="Peptidase_aspartic_dom_sf"/>
</dbReference>
<evidence type="ECO:0000313" key="4">
    <source>
        <dbReference type="EnsemblMetazoa" id="Aqu2.1.26286_001"/>
    </source>
</evidence>
<evidence type="ECO:0000259" key="3">
    <source>
        <dbReference type="PROSITE" id="PS50158"/>
    </source>
</evidence>
<keyword evidence="1" id="KW-0863">Zinc-finger</keyword>
<dbReference type="Gene3D" id="4.10.60.10">
    <property type="entry name" value="Zinc finger, CCHC-type"/>
    <property type="match status" value="1"/>
</dbReference>
<dbReference type="InterPro" id="IPR036875">
    <property type="entry name" value="Znf_CCHC_sf"/>
</dbReference>
<keyword evidence="1" id="KW-0479">Metal-binding</keyword>
<accession>A0A1X7UFM7</accession>
<reference evidence="4" key="1">
    <citation type="submission" date="2017-05" db="UniProtKB">
        <authorList>
            <consortium name="EnsemblMetazoa"/>
        </authorList>
    </citation>
    <scope>IDENTIFICATION</scope>
</reference>